<dbReference type="InterPro" id="IPR013096">
    <property type="entry name" value="Cupin_2"/>
</dbReference>
<name>K2P1Z6_9HYPH</name>
<evidence type="ECO:0000259" key="2">
    <source>
        <dbReference type="Pfam" id="PF07883"/>
    </source>
</evidence>
<dbReference type="CDD" id="cd02214">
    <property type="entry name" value="cupin_MJ1618"/>
    <property type="match status" value="1"/>
</dbReference>
<dbReference type="PANTHER" id="PTHR35848">
    <property type="entry name" value="OXALATE-BINDING PROTEIN"/>
    <property type="match status" value="1"/>
</dbReference>
<organism evidence="3 4">
    <name type="scientific">Nitratireductor indicus C115</name>
    <dbReference type="NCBI Taxonomy" id="1231190"/>
    <lineage>
        <taxon>Bacteria</taxon>
        <taxon>Pseudomonadati</taxon>
        <taxon>Pseudomonadota</taxon>
        <taxon>Alphaproteobacteria</taxon>
        <taxon>Hyphomicrobiales</taxon>
        <taxon>Phyllobacteriaceae</taxon>
        <taxon>Nitratireductor</taxon>
    </lineage>
</organism>
<dbReference type="EMBL" id="AMSI01000011">
    <property type="protein sequence ID" value="EKF41411.1"/>
    <property type="molecule type" value="Genomic_DNA"/>
</dbReference>
<dbReference type="InterPro" id="IPR051610">
    <property type="entry name" value="GPI/OXD"/>
</dbReference>
<feature type="domain" description="Cupin type-2" evidence="2">
    <location>
        <begin position="40"/>
        <end position="108"/>
    </location>
</feature>
<dbReference type="GO" id="GO:0046872">
    <property type="term" value="F:metal ion binding"/>
    <property type="evidence" value="ECO:0007669"/>
    <property type="project" value="UniProtKB-KW"/>
</dbReference>
<accession>K2P1Z6</accession>
<dbReference type="OrthoDB" id="7870362at2"/>
<protein>
    <recommendedName>
        <fullName evidence="2">Cupin type-2 domain-containing protein</fullName>
    </recommendedName>
</protein>
<dbReference type="Proteomes" id="UP000007374">
    <property type="component" value="Unassembled WGS sequence"/>
</dbReference>
<comment type="caution">
    <text evidence="3">The sequence shown here is derived from an EMBL/GenBank/DDBJ whole genome shotgun (WGS) entry which is preliminary data.</text>
</comment>
<gene>
    <name evidence="3" type="ORF">NA8A_16206</name>
</gene>
<dbReference type="eggNOG" id="COG0662">
    <property type="taxonomic scope" value="Bacteria"/>
</dbReference>
<evidence type="ECO:0000313" key="3">
    <source>
        <dbReference type="EMBL" id="EKF41411.1"/>
    </source>
</evidence>
<evidence type="ECO:0000313" key="4">
    <source>
        <dbReference type="Proteomes" id="UP000007374"/>
    </source>
</evidence>
<dbReference type="Gene3D" id="2.60.120.10">
    <property type="entry name" value="Jelly Rolls"/>
    <property type="match status" value="1"/>
</dbReference>
<dbReference type="AlphaFoldDB" id="K2P1Z6"/>
<proteinExistence type="predicted"/>
<dbReference type="PANTHER" id="PTHR35848:SF6">
    <property type="entry name" value="CUPIN TYPE-2 DOMAIN-CONTAINING PROTEIN"/>
    <property type="match status" value="1"/>
</dbReference>
<dbReference type="PATRIC" id="fig|1231190.3.peg.3353"/>
<keyword evidence="1" id="KW-0479">Metal-binding</keyword>
<dbReference type="RefSeq" id="WP_009451431.1">
    <property type="nucleotide sequence ID" value="NZ_AMSI01000011.1"/>
</dbReference>
<evidence type="ECO:0000256" key="1">
    <source>
        <dbReference type="ARBA" id="ARBA00022723"/>
    </source>
</evidence>
<keyword evidence="4" id="KW-1185">Reference proteome</keyword>
<dbReference type="STRING" id="721133.SAMN05216176_11167"/>
<dbReference type="InterPro" id="IPR011051">
    <property type="entry name" value="RmlC_Cupin_sf"/>
</dbReference>
<dbReference type="SUPFAM" id="SSF51182">
    <property type="entry name" value="RmlC-like cupins"/>
    <property type="match status" value="1"/>
</dbReference>
<dbReference type="InterPro" id="IPR014710">
    <property type="entry name" value="RmlC-like_jellyroll"/>
</dbReference>
<reference evidence="3 4" key="1">
    <citation type="journal article" date="2012" name="J. Bacteriol.">
        <title>Genome Sequence of Nitratireductor indicus Type Strain C115.</title>
        <authorList>
            <person name="Lai Q."/>
            <person name="Li G."/>
            <person name="Yu Z."/>
            <person name="Shao Z."/>
        </authorList>
    </citation>
    <scope>NUCLEOTIDE SEQUENCE [LARGE SCALE GENOMIC DNA]</scope>
    <source>
        <strain evidence="3 4">C115</strain>
    </source>
</reference>
<sequence length="127" mass="14113">MLPNWFVAREEKPEFWTEERCFITELMNTDASPETSLAVARVEAGVTTQLHRLEGICERYVVRKGEGIVEIDGVRQFLSVGDQAIIPPGAAQRIANTGSTDLEFYCVCTPRFVPESYVDLETGGVDA</sequence>
<dbReference type="Pfam" id="PF07883">
    <property type="entry name" value="Cupin_2"/>
    <property type="match status" value="1"/>
</dbReference>